<evidence type="ECO:0000313" key="4">
    <source>
        <dbReference type="Proteomes" id="UP000266313"/>
    </source>
</evidence>
<evidence type="ECO:0000259" key="2">
    <source>
        <dbReference type="Pfam" id="PF14690"/>
    </source>
</evidence>
<dbReference type="NCBIfam" id="NF033550">
    <property type="entry name" value="transpos_ISL3"/>
    <property type="match status" value="1"/>
</dbReference>
<dbReference type="OrthoDB" id="5558627at2"/>
<dbReference type="InterPro" id="IPR047951">
    <property type="entry name" value="Transpos_ISL3"/>
</dbReference>
<dbReference type="KEGG" id="mmai:sS8_0895"/>
<dbReference type="EMBL" id="AP017928">
    <property type="protein sequence ID" value="BBA32860.1"/>
    <property type="molecule type" value="Genomic_DNA"/>
</dbReference>
<organism evidence="3 4">
    <name type="scientific">Methylocaldum marinum</name>
    <dbReference type="NCBI Taxonomy" id="1432792"/>
    <lineage>
        <taxon>Bacteria</taxon>
        <taxon>Pseudomonadati</taxon>
        <taxon>Pseudomonadota</taxon>
        <taxon>Gammaproteobacteria</taxon>
        <taxon>Methylococcales</taxon>
        <taxon>Methylococcaceae</taxon>
        <taxon>Methylocaldum</taxon>
    </lineage>
</organism>
<feature type="domain" description="Transposase IS204/IS1001/IS1096/IS1165 zinc-finger" evidence="2">
    <location>
        <begin position="37"/>
        <end position="83"/>
    </location>
</feature>
<gene>
    <name evidence="3" type="ORF">sS8_0895</name>
</gene>
<proteinExistence type="predicted"/>
<dbReference type="AlphaFoldDB" id="A0A250KM96"/>
<dbReference type="PANTHER" id="PTHR33498:SF1">
    <property type="entry name" value="TRANSPOSASE FOR INSERTION SEQUENCE ELEMENT IS1557"/>
    <property type="match status" value="1"/>
</dbReference>
<evidence type="ECO:0000259" key="1">
    <source>
        <dbReference type="Pfam" id="PF01610"/>
    </source>
</evidence>
<dbReference type="InterPro" id="IPR029261">
    <property type="entry name" value="Transposase_Znf"/>
</dbReference>
<accession>A0A250KM96</accession>
<name>A0A250KM96_9GAMM</name>
<dbReference type="PANTHER" id="PTHR33498">
    <property type="entry name" value="TRANSPOSASE FOR INSERTION SEQUENCE ELEMENT IS1557"/>
    <property type="match status" value="1"/>
</dbReference>
<dbReference type="Pfam" id="PF14690">
    <property type="entry name" value="Zn_ribbon_ISL3"/>
    <property type="match status" value="1"/>
</dbReference>
<reference evidence="3 4" key="1">
    <citation type="submission" date="2016-12" db="EMBL/GenBank/DDBJ databases">
        <title>Genome sequencing of Methylocaldum marinum.</title>
        <authorList>
            <person name="Takeuchi M."/>
            <person name="Kamagata Y."/>
            <person name="Hiraoka S."/>
            <person name="Oshima K."/>
            <person name="Hattori M."/>
            <person name="Iwasaki W."/>
        </authorList>
    </citation>
    <scope>NUCLEOTIDE SEQUENCE [LARGE SCALE GENOMIC DNA]</scope>
    <source>
        <strain evidence="3 4">S8</strain>
    </source>
</reference>
<evidence type="ECO:0000313" key="3">
    <source>
        <dbReference type="EMBL" id="BBA32860.1"/>
    </source>
</evidence>
<protein>
    <submittedName>
        <fullName evidence="3">Transposase</fullName>
    </submittedName>
</protein>
<dbReference type="RefSeq" id="WP_119628571.1">
    <property type="nucleotide sequence ID" value="NZ_AP017928.1"/>
</dbReference>
<dbReference type="InterPro" id="IPR002560">
    <property type="entry name" value="Transposase_DDE"/>
</dbReference>
<sequence>MTQPQIQIPLDLPNVQVEHCEQTPQGLVITVVSTSQTAVCRRCGRTIDKFHGYDKEITLRHLPIFDRPVWIWIKPKRFQCPHCHKGPTTTQRCEWYDPKSPHTKAYEHWILRELVNSTLSDVSLKRDLTVACIEGIIDRHVQRQVDWSTVPNLELLGIDEIALKKGHKDFVVIISGVTVKREKFILAVLPDRKNETVKSFLETLPPDQREQVRQVCIDMNEGYRNAVQEPLPNVPIVVDRFHVAKHDRDCADKARKAEMKRLKTTLSEHDYAQLKGAMWAFRKPWIALSEEQQGVLLHLFQHAPTLKEVYIQREVLTGIFESRINKAQAEQALMQWLERITALGLNCFAAFATTWGHWRDPIINYFVRRETSGFKARGQVLQSNTLVLHSPACGKTTSHRTGRRAFHVTSCGDHREAIFRGDHDRRD</sequence>
<keyword evidence="4" id="KW-1185">Reference proteome</keyword>
<dbReference type="Pfam" id="PF01610">
    <property type="entry name" value="DDE_Tnp_ISL3"/>
    <property type="match status" value="1"/>
</dbReference>
<dbReference type="Proteomes" id="UP000266313">
    <property type="component" value="Chromosome"/>
</dbReference>
<feature type="domain" description="Transposase IS204/IS1001/IS1096/IS1165 DDE" evidence="1">
    <location>
        <begin position="156"/>
        <end position="373"/>
    </location>
</feature>